<evidence type="ECO:0000256" key="6">
    <source>
        <dbReference type="ARBA" id="ARBA00023273"/>
    </source>
</evidence>
<keyword evidence="4" id="KW-0969">Cilium</keyword>
<dbReference type="PANTHER" id="PTHR13376">
    <property type="entry name" value="INTRAFLAGELLAR TRANSPORT PROTEIN 46 HOMOLOG"/>
    <property type="match status" value="1"/>
</dbReference>
<dbReference type="GO" id="GO:0005815">
    <property type="term" value="C:microtubule organizing center"/>
    <property type="evidence" value="ECO:0007669"/>
    <property type="project" value="TreeGrafter"/>
</dbReference>
<comment type="subcellular location">
    <subcellularLocation>
        <location evidence="1">Cytoplasm</location>
        <location evidence="1">Cytoskeleton</location>
        <location evidence="1">Cilium basal body</location>
    </subcellularLocation>
</comment>
<evidence type="ECO:0000256" key="1">
    <source>
        <dbReference type="ARBA" id="ARBA00004120"/>
    </source>
</evidence>
<keyword evidence="5" id="KW-0206">Cytoskeleton</keyword>
<dbReference type="GO" id="GO:0042073">
    <property type="term" value="P:intraciliary transport"/>
    <property type="evidence" value="ECO:0007669"/>
    <property type="project" value="InterPro"/>
</dbReference>
<comment type="similarity">
    <text evidence="2">Belongs to the IFT46 family.</text>
</comment>
<dbReference type="Proteomes" id="UP000011087">
    <property type="component" value="Unassembled WGS sequence"/>
</dbReference>
<keyword evidence="9" id="KW-1185">Reference proteome</keyword>
<dbReference type="RefSeq" id="XP_005826340.1">
    <property type="nucleotide sequence ID" value="XM_005826283.1"/>
</dbReference>
<dbReference type="eggNOG" id="ENOG502QPNA">
    <property type="taxonomic scope" value="Eukaryota"/>
</dbReference>
<reference evidence="7 9" key="1">
    <citation type="journal article" date="2012" name="Nature">
        <title>Algal genomes reveal evolutionary mosaicism and the fate of nucleomorphs.</title>
        <authorList>
            <consortium name="DOE Joint Genome Institute"/>
            <person name="Curtis B.A."/>
            <person name="Tanifuji G."/>
            <person name="Burki F."/>
            <person name="Gruber A."/>
            <person name="Irimia M."/>
            <person name="Maruyama S."/>
            <person name="Arias M.C."/>
            <person name="Ball S.G."/>
            <person name="Gile G.H."/>
            <person name="Hirakawa Y."/>
            <person name="Hopkins J.F."/>
            <person name="Kuo A."/>
            <person name="Rensing S.A."/>
            <person name="Schmutz J."/>
            <person name="Symeonidi A."/>
            <person name="Elias M."/>
            <person name="Eveleigh R.J."/>
            <person name="Herman E.K."/>
            <person name="Klute M.J."/>
            <person name="Nakayama T."/>
            <person name="Obornik M."/>
            <person name="Reyes-Prieto A."/>
            <person name="Armbrust E.V."/>
            <person name="Aves S.J."/>
            <person name="Beiko R.G."/>
            <person name="Coutinho P."/>
            <person name="Dacks J.B."/>
            <person name="Durnford D.G."/>
            <person name="Fast N.M."/>
            <person name="Green B.R."/>
            <person name="Grisdale C.J."/>
            <person name="Hempel F."/>
            <person name="Henrissat B."/>
            <person name="Hoppner M.P."/>
            <person name="Ishida K."/>
            <person name="Kim E."/>
            <person name="Koreny L."/>
            <person name="Kroth P.G."/>
            <person name="Liu Y."/>
            <person name="Malik S.B."/>
            <person name="Maier U.G."/>
            <person name="McRose D."/>
            <person name="Mock T."/>
            <person name="Neilson J.A."/>
            <person name="Onodera N.T."/>
            <person name="Poole A.M."/>
            <person name="Pritham E.J."/>
            <person name="Richards T.A."/>
            <person name="Rocap G."/>
            <person name="Roy S.W."/>
            <person name="Sarai C."/>
            <person name="Schaack S."/>
            <person name="Shirato S."/>
            <person name="Slamovits C.H."/>
            <person name="Spencer D.F."/>
            <person name="Suzuki S."/>
            <person name="Worden A.Z."/>
            <person name="Zauner S."/>
            <person name="Barry K."/>
            <person name="Bell C."/>
            <person name="Bharti A.K."/>
            <person name="Crow J.A."/>
            <person name="Grimwood J."/>
            <person name="Kramer R."/>
            <person name="Lindquist E."/>
            <person name="Lucas S."/>
            <person name="Salamov A."/>
            <person name="McFadden G.I."/>
            <person name="Lane C.E."/>
            <person name="Keeling P.J."/>
            <person name="Gray M.W."/>
            <person name="Grigoriev I.V."/>
            <person name="Archibald J.M."/>
        </authorList>
    </citation>
    <scope>NUCLEOTIDE SEQUENCE</scope>
    <source>
        <strain evidence="7 9">CCMP2712</strain>
    </source>
</reference>
<dbReference type="HOGENOM" id="CLU_039364_3_0_1"/>
<dbReference type="STRING" id="905079.L1IU53"/>
<proteinExistence type="inferred from homology"/>
<dbReference type="GO" id="GO:0030992">
    <property type="term" value="C:intraciliary transport particle B"/>
    <property type="evidence" value="ECO:0007669"/>
    <property type="project" value="TreeGrafter"/>
</dbReference>
<dbReference type="GO" id="GO:0060271">
    <property type="term" value="P:cilium assembly"/>
    <property type="evidence" value="ECO:0007669"/>
    <property type="project" value="TreeGrafter"/>
</dbReference>
<dbReference type="AlphaFoldDB" id="L1IU53"/>
<dbReference type="KEGG" id="gtt:GUITHDRAFT_158420"/>
<sequence length="222" mass="24985">MQGYNPMDYANLQVSDEIRELFQYIGRYKPQTIELETKLKPFIPEYIPAIGEIDPFLKIPRPDGKKDTLGLTVLDEPAAQQTDPTVLDLQLRAISTQASLQPTTVPYIENAAQHPQKITNWIQSISELHRSNPPPNVHYTKPMPDVETLMQMWSPEVEEAFAGALLPSADLNVDTVAYARIVCAILDIPVYSNITESLHVLFTLYSEFKQSNQEALAPGTEF</sequence>
<reference evidence="9" key="2">
    <citation type="submission" date="2012-11" db="EMBL/GenBank/DDBJ databases">
        <authorList>
            <person name="Kuo A."/>
            <person name="Curtis B.A."/>
            <person name="Tanifuji G."/>
            <person name="Burki F."/>
            <person name="Gruber A."/>
            <person name="Irimia M."/>
            <person name="Maruyama S."/>
            <person name="Arias M.C."/>
            <person name="Ball S.G."/>
            <person name="Gile G.H."/>
            <person name="Hirakawa Y."/>
            <person name="Hopkins J.F."/>
            <person name="Rensing S.A."/>
            <person name="Schmutz J."/>
            <person name="Symeonidi A."/>
            <person name="Elias M."/>
            <person name="Eveleigh R.J."/>
            <person name="Herman E.K."/>
            <person name="Klute M.J."/>
            <person name="Nakayama T."/>
            <person name="Obornik M."/>
            <person name="Reyes-Prieto A."/>
            <person name="Armbrust E.V."/>
            <person name="Aves S.J."/>
            <person name="Beiko R.G."/>
            <person name="Coutinho P."/>
            <person name="Dacks J.B."/>
            <person name="Durnford D.G."/>
            <person name="Fast N.M."/>
            <person name="Green B.R."/>
            <person name="Grisdale C."/>
            <person name="Hempe F."/>
            <person name="Henrissat B."/>
            <person name="Hoppner M.P."/>
            <person name="Ishida K.-I."/>
            <person name="Kim E."/>
            <person name="Koreny L."/>
            <person name="Kroth P.G."/>
            <person name="Liu Y."/>
            <person name="Malik S.-B."/>
            <person name="Maier U.G."/>
            <person name="McRose D."/>
            <person name="Mock T."/>
            <person name="Neilson J.A."/>
            <person name="Onodera N.T."/>
            <person name="Poole A.M."/>
            <person name="Pritham E.J."/>
            <person name="Richards T.A."/>
            <person name="Rocap G."/>
            <person name="Roy S.W."/>
            <person name="Sarai C."/>
            <person name="Schaack S."/>
            <person name="Shirato S."/>
            <person name="Slamovits C.H."/>
            <person name="Spencer D.F."/>
            <person name="Suzuki S."/>
            <person name="Worden A.Z."/>
            <person name="Zauner S."/>
            <person name="Barry K."/>
            <person name="Bell C."/>
            <person name="Bharti A.K."/>
            <person name="Crow J.A."/>
            <person name="Grimwood J."/>
            <person name="Kramer R."/>
            <person name="Lindquist E."/>
            <person name="Lucas S."/>
            <person name="Salamov A."/>
            <person name="McFadden G.I."/>
            <person name="Lane C.E."/>
            <person name="Keeling P.J."/>
            <person name="Gray M.W."/>
            <person name="Grigoriev I.V."/>
            <person name="Archibald J.M."/>
        </authorList>
    </citation>
    <scope>NUCLEOTIDE SEQUENCE</scope>
    <source>
        <strain evidence="9">CCMP2712</strain>
    </source>
</reference>
<keyword evidence="6" id="KW-0966">Cell projection</keyword>
<evidence type="ECO:0000313" key="9">
    <source>
        <dbReference type="Proteomes" id="UP000011087"/>
    </source>
</evidence>
<name>L1IU53_GUITC</name>
<evidence type="ECO:0000256" key="2">
    <source>
        <dbReference type="ARBA" id="ARBA00007700"/>
    </source>
</evidence>
<evidence type="ECO:0000256" key="4">
    <source>
        <dbReference type="ARBA" id="ARBA00023069"/>
    </source>
</evidence>
<gene>
    <name evidence="7" type="ORF">GUITHDRAFT_158420</name>
</gene>
<dbReference type="EMBL" id="JH993040">
    <property type="protein sequence ID" value="EKX39360.1"/>
    <property type="molecule type" value="Genomic_DNA"/>
</dbReference>
<reference evidence="8" key="3">
    <citation type="submission" date="2016-03" db="UniProtKB">
        <authorList>
            <consortium name="EnsemblProtists"/>
        </authorList>
    </citation>
    <scope>IDENTIFICATION</scope>
</reference>
<evidence type="ECO:0008006" key="10">
    <source>
        <dbReference type="Google" id="ProtNLM"/>
    </source>
</evidence>
<protein>
    <recommendedName>
        <fullName evidence="10">Intraflagellar transport protein 46 homolog</fullName>
    </recommendedName>
</protein>
<dbReference type="OrthoDB" id="2119217at2759"/>
<evidence type="ECO:0000256" key="5">
    <source>
        <dbReference type="ARBA" id="ARBA00023212"/>
    </source>
</evidence>
<dbReference type="GO" id="GO:0031514">
    <property type="term" value="C:motile cilium"/>
    <property type="evidence" value="ECO:0007669"/>
    <property type="project" value="TreeGrafter"/>
</dbReference>
<dbReference type="Pfam" id="PF12317">
    <property type="entry name" value="IFT46_B_C"/>
    <property type="match status" value="1"/>
</dbReference>
<dbReference type="PANTHER" id="PTHR13376:SF0">
    <property type="entry name" value="INTRAFLAGELLAR TRANSPORT PROTEIN 46 HOMOLOG"/>
    <property type="match status" value="1"/>
</dbReference>
<dbReference type="GeneID" id="17296101"/>
<organism evidence="7">
    <name type="scientific">Guillardia theta (strain CCMP2712)</name>
    <name type="common">Cryptophyte</name>
    <dbReference type="NCBI Taxonomy" id="905079"/>
    <lineage>
        <taxon>Eukaryota</taxon>
        <taxon>Cryptophyceae</taxon>
        <taxon>Pyrenomonadales</taxon>
        <taxon>Geminigeraceae</taxon>
        <taxon>Guillardia</taxon>
    </lineage>
</organism>
<evidence type="ECO:0000256" key="3">
    <source>
        <dbReference type="ARBA" id="ARBA00022490"/>
    </source>
</evidence>
<evidence type="ECO:0000313" key="7">
    <source>
        <dbReference type="EMBL" id="EKX39360.1"/>
    </source>
</evidence>
<dbReference type="OMA" id="QYIRRYT"/>
<evidence type="ECO:0000313" key="8">
    <source>
        <dbReference type="EnsemblProtists" id="EKX39360"/>
    </source>
</evidence>
<accession>L1IU53</accession>
<dbReference type="InterPro" id="IPR022088">
    <property type="entry name" value="Intraflagellar_transp_cmplxB"/>
</dbReference>
<dbReference type="PaxDb" id="55529-EKX39360"/>
<dbReference type="EnsemblProtists" id="EKX39360">
    <property type="protein sequence ID" value="EKX39360"/>
    <property type="gene ID" value="GUITHDRAFT_158420"/>
</dbReference>
<keyword evidence="3" id="KW-0963">Cytoplasm</keyword>